<comment type="caution">
    <text evidence="1">The sequence shown here is derived from an EMBL/GenBank/DDBJ whole genome shotgun (WGS) entry which is preliminary data.</text>
</comment>
<organism evidence="1 2">
    <name type="scientific">Artomyces pyxidatus</name>
    <dbReference type="NCBI Taxonomy" id="48021"/>
    <lineage>
        <taxon>Eukaryota</taxon>
        <taxon>Fungi</taxon>
        <taxon>Dikarya</taxon>
        <taxon>Basidiomycota</taxon>
        <taxon>Agaricomycotina</taxon>
        <taxon>Agaricomycetes</taxon>
        <taxon>Russulales</taxon>
        <taxon>Auriscalpiaceae</taxon>
        <taxon>Artomyces</taxon>
    </lineage>
</organism>
<dbReference type="Proteomes" id="UP000814140">
    <property type="component" value="Unassembled WGS sequence"/>
</dbReference>
<accession>A0ACB8SXJ8</accession>
<sequence length="240" mass="26775">MSRPRRCVSTLASSRRSDPTYPTKRLHTPIPTSRPFSTTSTQRATHYETLSIPPNASKSAIKSSYYKLSKEYHPDINKNPGAKERFHAFSEAYSILGDDRRRRAYDRSLTMGDASASQHPQASHHPHHPAYGHPYSQWSYETRRRGATHAWERQGRPGASAHRPPHSPQHRAGQGTHPQRDPFTSPHVRRATGAGQAPRTGWQQTEEDRVGQVSSLWRAAQVTGIVMIVAVFGNGLSASA</sequence>
<protein>
    <submittedName>
        <fullName evidence="1">DnaJ-domain-containing protein</fullName>
    </submittedName>
</protein>
<reference evidence="1" key="1">
    <citation type="submission" date="2021-03" db="EMBL/GenBank/DDBJ databases">
        <authorList>
            <consortium name="DOE Joint Genome Institute"/>
            <person name="Ahrendt S."/>
            <person name="Looney B.P."/>
            <person name="Miyauchi S."/>
            <person name="Morin E."/>
            <person name="Drula E."/>
            <person name="Courty P.E."/>
            <person name="Chicoki N."/>
            <person name="Fauchery L."/>
            <person name="Kohler A."/>
            <person name="Kuo A."/>
            <person name="Labutti K."/>
            <person name="Pangilinan J."/>
            <person name="Lipzen A."/>
            <person name="Riley R."/>
            <person name="Andreopoulos W."/>
            <person name="He G."/>
            <person name="Johnson J."/>
            <person name="Barry K.W."/>
            <person name="Grigoriev I.V."/>
            <person name="Nagy L."/>
            <person name="Hibbett D."/>
            <person name="Henrissat B."/>
            <person name="Matheny P.B."/>
            <person name="Labbe J."/>
            <person name="Martin F."/>
        </authorList>
    </citation>
    <scope>NUCLEOTIDE SEQUENCE</scope>
    <source>
        <strain evidence="1">HHB10654</strain>
    </source>
</reference>
<name>A0ACB8SXJ8_9AGAM</name>
<gene>
    <name evidence="1" type="ORF">BV25DRAFT_801380</name>
</gene>
<reference evidence="1" key="2">
    <citation type="journal article" date="2022" name="New Phytol.">
        <title>Evolutionary transition to the ectomycorrhizal habit in the genomes of a hyperdiverse lineage of mushroom-forming fungi.</title>
        <authorList>
            <person name="Looney B."/>
            <person name="Miyauchi S."/>
            <person name="Morin E."/>
            <person name="Drula E."/>
            <person name="Courty P.E."/>
            <person name="Kohler A."/>
            <person name="Kuo A."/>
            <person name="LaButti K."/>
            <person name="Pangilinan J."/>
            <person name="Lipzen A."/>
            <person name="Riley R."/>
            <person name="Andreopoulos W."/>
            <person name="He G."/>
            <person name="Johnson J."/>
            <person name="Nolan M."/>
            <person name="Tritt A."/>
            <person name="Barry K.W."/>
            <person name="Grigoriev I.V."/>
            <person name="Nagy L.G."/>
            <person name="Hibbett D."/>
            <person name="Henrissat B."/>
            <person name="Matheny P.B."/>
            <person name="Labbe J."/>
            <person name="Martin F.M."/>
        </authorList>
    </citation>
    <scope>NUCLEOTIDE SEQUENCE</scope>
    <source>
        <strain evidence="1">HHB10654</strain>
    </source>
</reference>
<evidence type="ECO:0000313" key="2">
    <source>
        <dbReference type="Proteomes" id="UP000814140"/>
    </source>
</evidence>
<proteinExistence type="predicted"/>
<keyword evidence="2" id="KW-1185">Reference proteome</keyword>
<evidence type="ECO:0000313" key="1">
    <source>
        <dbReference type="EMBL" id="KAI0061175.1"/>
    </source>
</evidence>
<dbReference type="EMBL" id="MU277214">
    <property type="protein sequence ID" value="KAI0061175.1"/>
    <property type="molecule type" value="Genomic_DNA"/>
</dbReference>